<dbReference type="EMBL" id="JAYMGO010000018">
    <property type="protein sequence ID" value="KAL1257276.1"/>
    <property type="molecule type" value="Genomic_DNA"/>
</dbReference>
<organism evidence="1 2">
    <name type="scientific">Cirrhinus molitorella</name>
    <name type="common">mud carp</name>
    <dbReference type="NCBI Taxonomy" id="172907"/>
    <lineage>
        <taxon>Eukaryota</taxon>
        <taxon>Metazoa</taxon>
        <taxon>Chordata</taxon>
        <taxon>Craniata</taxon>
        <taxon>Vertebrata</taxon>
        <taxon>Euteleostomi</taxon>
        <taxon>Actinopterygii</taxon>
        <taxon>Neopterygii</taxon>
        <taxon>Teleostei</taxon>
        <taxon>Ostariophysi</taxon>
        <taxon>Cypriniformes</taxon>
        <taxon>Cyprinidae</taxon>
        <taxon>Labeoninae</taxon>
        <taxon>Labeonini</taxon>
        <taxon>Cirrhinus</taxon>
    </lineage>
</organism>
<gene>
    <name evidence="1" type="ORF">QQF64_012821</name>
</gene>
<accession>A0ABR3LZ29</accession>
<reference evidence="1 2" key="1">
    <citation type="submission" date="2023-09" db="EMBL/GenBank/DDBJ databases">
        <authorList>
            <person name="Wang M."/>
        </authorList>
    </citation>
    <scope>NUCLEOTIDE SEQUENCE [LARGE SCALE GENOMIC DNA]</scope>
    <source>
        <strain evidence="1">GT-2023</strain>
        <tissue evidence="1">Liver</tissue>
    </source>
</reference>
<protein>
    <submittedName>
        <fullName evidence="1">Uncharacterized protein</fullName>
    </submittedName>
</protein>
<keyword evidence="2" id="KW-1185">Reference proteome</keyword>
<evidence type="ECO:0000313" key="2">
    <source>
        <dbReference type="Proteomes" id="UP001558613"/>
    </source>
</evidence>
<proteinExistence type="predicted"/>
<dbReference type="Proteomes" id="UP001558613">
    <property type="component" value="Unassembled WGS sequence"/>
</dbReference>
<name>A0ABR3LZ29_9TELE</name>
<sequence>MSKRRALGTLAKLPRSAWPAKVSPEAQPKIIQTVTEDPEAAPRELQAPLGSAFGMPQSERTKTFVYHVPRSTRIVPSVLGRCSVERQSEPRMNQFQELDDSVAALYQMNVHP</sequence>
<evidence type="ECO:0000313" key="1">
    <source>
        <dbReference type="EMBL" id="KAL1257276.1"/>
    </source>
</evidence>
<comment type="caution">
    <text evidence="1">The sequence shown here is derived from an EMBL/GenBank/DDBJ whole genome shotgun (WGS) entry which is preliminary data.</text>
</comment>